<dbReference type="AlphaFoldDB" id="A0A5J5IDR1"/>
<keyword evidence="2" id="KW-0808">Transferase</keyword>
<dbReference type="InterPro" id="IPR025877">
    <property type="entry name" value="MobA-like_NTP_Trfase"/>
</dbReference>
<dbReference type="EMBL" id="VYQF01000007">
    <property type="protein sequence ID" value="KAA9036517.1"/>
    <property type="molecule type" value="Genomic_DNA"/>
</dbReference>
<dbReference type="PANTHER" id="PTHR43777:SF1">
    <property type="entry name" value="MOLYBDENUM COFACTOR CYTIDYLYLTRANSFERASE"/>
    <property type="match status" value="1"/>
</dbReference>
<evidence type="ECO:0000313" key="3">
    <source>
        <dbReference type="Proteomes" id="UP000326903"/>
    </source>
</evidence>
<dbReference type="Pfam" id="PF12804">
    <property type="entry name" value="NTP_transf_3"/>
    <property type="match status" value="1"/>
</dbReference>
<dbReference type="SUPFAM" id="SSF53448">
    <property type="entry name" value="Nucleotide-diphospho-sugar transferases"/>
    <property type="match status" value="1"/>
</dbReference>
<protein>
    <submittedName>
        <fullName evidence="2">Nucleotidyltransferase family protein</fullName>
    </submittedName>
</protein>
<dbReference type="InterPro" id="IPR029044">
    <property type="entry name" value="Nucleotide-diphossugar_trans"/>
</dbReference>
<accession>A0A5J5IDR1</accession>
<evidence type="ECO:0000259" key="1">
    <source>
        <dbReference type="Pfam" id="PF12804"/>
    </source>
</evidence>
<dbReference type="GO" id="GO:0016779">
    <property type="term" value="F:nucleotidyltransferase activity"/>
    <property type="evidence" value="ECO:0007669"/>
    <property type="project" value="UniProtKB-ARBA"/>
</dbReference>
<evidence type="ECO:0000313" key="2">
    <source>
        <dbReference type="EMBL" id="KAA9036517.1"/>
    </source>
</evidence>
<feature type="domain" description="MobA-like NTP transferase" evidence="1">
    <location>
        <begin position="11"/>
        <end position="174"/>
    </location>
</feature>
<sequence>MQYTVKHCAIVVLAAGRSSRLGSPKQLLNYQGKSLLQHAVEVALETTMRPVIVVTGYDKYVVKKELEGMNVEVVENERWKEGMSLSLHSGVAAAEKISADVDGIIFMVCDQPHINKSLLESLLSKQQKKAMPIVASSYNNTLGTPALFHKSFFNELMELRGDAGAGKLIKQHKDLVATVAFPKGIVDIDTKKDYEDLLQQKTIA</sequence>
<gene>
    <name evidence="2" type="ORF">FW778_18020</name>
</gene>
<comment type="caution">
    <text evidence="2">The sequence shown here is derived from an EMBL/GenBank/DDBJ whole genome shotgun (WGS) entry which is preliminary data.</text>
</comment>
<proteinExistence type="predicted"/>
<dbReference type="PANTHER" id="PTHR43777">
    <property type="entry name" value="MOLYBDENUM COFACTOR CYTIDYLYLTRANSFERASE"/>
    <property type="match status" value="1"/>
</dbReference>
<dbReference type="Proteomes" id="UP000326903">
    <property type="component" value="Unassembled WGS sequence"/>
</dbReference>
<keyword evidence="3" id="KW-1185">Reference proteome</keyword>
<name>A0A5J5IDR1_9BACT</name>
<dbReference type="Gene3D" id="3.90.550.10">
    <property type="entry name" value="Spore Coat Polysaccharide Biosynthesis Protein SpsA, Chain A"/>
    <property type="match status" value="1"/>
</dbReference>
<organism evidence="2 3">
    <name type="scientific">Ginsengibacter hankyongi</name>
    <dbReference type="NCBI Taxonomy" id="2607284"/>
    <lineage>
        <taxon>Bacteria</taxon>
        <taxon>Pseudomonadati</taxon>
        <taxon>Bacteroidota</taxon>
        <taxon>Chitinophagia</taxon>
        <taxon>Chitinophagales</taxon>
        <taxon>Chitinophagaceae</taxon>
        <taxon>Ginsengibacter</taxon>
    </lineage>
</organism>
<dbReference type="CDD" id="cd04182">
    <property type="entry name" value="GT_2_like_f"/>
    <property type="match status" value="1"/>
</dbReference>
<dbReference type="RefSeq" id="WP_150416259.1">
    <property type="nucleotide sequence ID" value="NZ_VYQF01000007.1"/>
</dbReference>
<reference evidence="2 3" key="1">
    <citation type="submission" date="2019-09" db="EMBL/GenBank/DDBJ databases">
        <title>Draft genome sequence of Ginsengibacter sp. BR5-29.</title>
        <authorList>
            <person name="Im W.-T."/>
        </authorList>
    </citation>
    <scope>NUCLEOTIDE SEQUENCE [LARGE SCALE GENOMIC DNA]</scope>
    <source>
        <strain evidence="2 3">BR5-29</strain>
    </source>
</reference>